<accession>A0A839RNN2</accession>
<sequence>MAAIFGTSQSTAHRIIRDLLPAVPALFDDGGGARHGETLLLDNTLIPVHDQSLTRPSKNYRRSVTIHVLATTTRRIVHVGRAWPGNRNDIIVAKATVNLPAGVTTLTDGGYRSLPGATLPPPKTDEQRHAAHRKIRARIEHILARMKDWQMLRQCRRRGNNINHPARAVAFLYNPNYGRYL</sequence>
<proteinExistence type="predicted"/>
<dbReference type="Pfam" id="PF13359">
    <property type="entry name" value="DDE_Tnp_4"/>
    <property type="match status" value="1"/>
</dbReference>
<evidence type="ECO:0000313" key="5">
    <source>
        <dbReference type="Proteomes" id="UP000567922"/>
    </source>
</evidence>
<protein>
    <recommendedName>
        <fullName evidence="3">DDE Tnp4 domain-containing protein</fullName>
    </recommendedName>
</protein>
<reference evidence="4 5" key="1">
    <citation type="submission" date="2020-08" db="EMBL/GenBank/DDBJ databases">
        <title>Sequencing the genomes of 1000 actinobacteria strains.</title>
        <authorList>
            <person name="Klenk H.-P."/>
        </authorList>
    </citation>
    <scope>NUCLEOTIDE SEQUENCE [LARGE SCALE GENOMIC DNA]</scope>
    <source>
        <strain evidence="4 5">DSM 45258</strain>
    </source>
</reference>
<evidence type="ECO:0000256" key="1">
    <source>
        <dbReference type="ARBA" id="ARBA00001968"/>
    </source>
</evidence>
<gene>
    <name evidence="4" type="ORF">FHU29_002203</name>
</gene>
<comment type="cofactor">
    <cofactor evidence="1">
        <name>a divalent metal cation</name>
        <dbReference type="ChEBI" id="CHEBI:60240"/>
    </cofactor>
</comment>
<evidence type="ECO:0000256" key="2">
    <source>
        <dbReference type="ARBA" id="ARBA00022723"/>
    </source>
</evidence>
<dbReference type="Proteomes" id="UP000567922">
    <property type="component" value="Unassembled WGS sequence"/>
</dbReference>
<name>A0A839RNN2_9ACTN</name>
<keyword evidence="2" id="KW-0479">Metal-binding</keyword>
<keyword evidence="5" id="KW-1185">Reference proteome</keyword>
<dbReference type="InterPro" id="IPR027806">
    <property type="entry name" value="HARBI1_dom"/>
</dbReference>
<dbReference type="EMBL" id="JACHWS010000002">
    <property type="protein sequence ID" value="MBB3037754.1"/>
    <property type="molecule type" value="Genomic_DNA"/>
</dbReference>
<dbReference type="RefSeq" id="WP_183377536.1">
    <property type="nucleotide sequence ID" value="NZ_JACHWS010000002.1"/>
</dbReference>
<comment type="caution">
    <text evidence="4">The sequence shown here is derived from an EMBL/GenBank/DDBJ whole genome shotgun (WGS) entry which is preliminary data.</text>
</comment>
<evidence type="ECO:0000259" key="3">
    <source>
        <dbReference type="Pfam" id="PF13359"/>
    </source>
</evidence>
<evidence type="ECO:0000313" key="4">
    <source>
        <dbReference type="EMBL" id="MBB3037754.1"/>
    </source>
</evidence>
<organism evidence="4 5">
    <name type="scientific">Hoyosella altamirensis</name>
    <dbReference type="NCBI Taxonomy" id="616997"/>
    <lineage>
        <taxon>Bacteria</taxon>
        <taxon>Bacillati</taxon>
        <taxon>Actinomycetota</taxon>
        <taxon>Actinomycetes</taxon>
        <taxon>Mycobacteriales</taxon>
        <taxon>Hoyosellaceae</taxon>
        <taxon>Hoyosella</taxon>
    </lineage>
</organism>
<dbReference type="GO" id="GO:0046872">
    <property type="term" value="F:metal ion binding"/>
    <property type="evidence" value="ECO:0007669"/>
    <property type="project" value="UniProtKB-KW"/>
</dbReference>
<feature type="domain" description="DDE Tnp4" evidence="3">
    <location>
        <begin position="59"/>
        <end position="174"/>
    </location>
</feature>
<dbReference type="AlphaFoldDB" id="A0A839RNN2"/>